<dbReference type="Proteomes" id="UP000028828">
    <property type="component" value="Unassembled WGS sequence"/>
</dbReference>
<name>A0A086K8A6_TOXGO</name>
<reference evidence="1 2" key="1">
    <citation type="submission" date="2014-03" db="EMBL/GenBank/DDBJ databases">
        <authorList>
            <person name="Sibley D."/>
            <person name="Venepally P."/>
            <person name="Karamycheva S."/>
            <person name="Hadjithomas M."/>
            <person name="Khan A."/>
            <person name="Brunk B."/>
            <person name="Roos D."/>
            <person name="Caler E."/>
            <person name="Lorenzi H."/>
        </authorList>
    </citation>
    <scope>NUCLEOTIDE SEQUENCE [LARGE SCALE GENOMIC DNA]</scope>
    <source>
        <strain evidence="2">p89</strain>
    </source>
</reference>
<protein>
    <submittedName>
        <fullName evidence="1">SAG-related sequence protein SRS55M</fullName>
    </submittedName>
</protein>
<proteinExistence type="predicted"/>
<dbReference type="InterPro" id="IPR036755">
    <property type="entry name" value="SRS_dom_sf"/>
</dbReference>
<comment type="caution">
    <text evidence="1">The sequence shown here is derived from an EMBL/GenBank/DDBJ whole genome shotgun (WGS) entry which is preliminary data.</text>
</comment>
<gene>
    <name evidence="1" type="ORF">TGP89_365500</name>
</gene>
<evidence type="ECO:0000313" key="2">
    <source>
        <dbReference type="Proteomes" id="UP000028828"/>
    </source>
</evidence>
<sequence>MEGTMLRGVPGSKGLRNAVCVPTIIGLLHVSGCSAAMQVALSCADDSKFVSGSLNKLQSQFELQCKDGYTLYPNKLSKQFFNDAACTKGVSFTDETVA</sequence>
<evidence type="ECO:0000313" key="1">
    <source>
        <dbReference type="EMBL" id="KFG40624.1"/>
    </source>
</evidence>
<dbReference type="OrthoDB" id="10357522at2759"/>
<accession>A0A086K8A6</accession>
<dbReference type="VEuPathDB" id="ToxoDB:TGP89_365500"/>
<dbReference type="AlphaFoldDB" id="A0A086K8A6"/>
<dbReference type="Gene3D" id="2.60.40.1320">
    <property type="entry name" value="SRS domain"/>
    <property type="match status" value="1"/>
</dbReference>
<dbReference type="EMBL" id="AEYI02001177">
    <property type="protein sequence ID" value="KFG40624.1"/>
    <property type="molecule type" value="Genomic_DNA"/>
</dbReference>
<organism evidence="1 2">
    <name type="scientific">Toxoplasma gondii p89</name>
    <dbReference type="NCBI Taxonomy" id="943119"/>
    <lineage>
        <taxon>Eukaryota</taxon>
        <taxon>Sar</taxon>
        <taxon>Alveolata</taxon>
        <taxon>Apicomplexa</taxon>
        <taxon>Conoidasida</taxon>
        <taxon>Coccidia</taxon>
        <taxon>Eucoccidiorida</taxon>
        <taxon>Eimeriorina</taxon>
        <taxon>Sarcocystidae</taxon>
        <taxon>Toxoplasma</taxon>
    </lineage>
</organism>